<dbReference type="EMBL" id="JNHI01000075">
    <property type="protein sequence ID" value="KDS24823.1"/>
    <property type="molecule type" value="Genomic_DNA"/>
</dbReference>
<dbReference type="Pfam" id="PF26395">
    <property type="entry name" value="E2-CBASS"/>
    <property type="match status" value="1"/>
</dbReference>
<evidence type="ECO:0000313" key="3">
    <source>
        <dbReference type="Proteomes" id="UP000028134"/>
    </source>
</evidence>
<organism evidence="2 3">
    <name type="scientific">Phocaeicola vulgatus str. 3775 SL</name>
    <name type="common">B</name>
    <name type="synonym">iv</name>
    <dbReference type="NCBI Taxonomy" id="1339350"/>
    <lineage>
        <taxon>Bacteria</taxon>
        <taxon>Pseudomonadati</taxon>
        <taxon>Bacteroidota</taxon>
        <taxon>Bacteroidia</taxon>
        <taxon>Bacteroidales</taxon>
        <taxon>Bacteroidaceae</taxon>
        <taxon>Phocaeicola</taxon>
    </lineage>
</organism>
<gene>
    <name evidence="2" type="ORF">M097_4538</name>
</gene>
<dbReference type="InterPro" id="IPR058588">
    <property type="entry name" value="E2-CBASS"/>
</dbReference>
<feature type="domain" description="Type II CBASS E2 protein" evidence="1">
    <location>
        <begin position="12"/>
        <end position="133"/>
    </location>
</feature>
<proteinExistence type="predicted"/>
<dbReference type="RefSeq" id="WP_032946548.1">
    <property type="nucleotide sequence ID" value="NZ_JNHI01000075.1"/>
</dbReference>
<accession>A0A078QP77</accession>
<name>A0A078QP77_PHOVU</name>
<evidence type="ECO:0000313" key="2">
    <source>
        <dbReference type="EMBL" id="KDS24823.1"/>
    </source>
</evidence>
<comment type="caution">
    <text evidence="2">The sequence shown here is derived from an EMBL/GenBank/DDBJ whole genome shotgun (WGS) entry which is preliminary data.</text>
</comment>
<sequence length="138" mass="16373">MQREKKFTKIQQKAFLQQAYPNGHFYAETPTSFCWKYSVQPSSLSGTYQFKICYKEGKHVDVFALDKLSLCEGEKGLPHVYNTDKQHLCIYHRPSEEWNASHKITEIIPWISEWFYYYENWLVTAKWLGGGIHRGKKE</sequence>
<dbReference type="AlphaFoldDB" id="A0A078QP77"/>
<reference evidence="2 3" key="1">
    <citation type="submission" date="2014-04" db="EMBL/GenBank/DDBJ databases">
        <authorList>
            <person name="Sears C."/>
            <person name="Carroll K."/>
            <person name="Sack B.R."/>
            <person name="Qadri F."/>
            <person name="Myers L.L."/>
            <person name="Chung G.-T."/>
            <person name="Escheverria P."/>
            <person name="Fraser C.M."/>
            <person name="Sadzewicz L."/>
            <person name="Shefchek K.A."/>
            <person name="Tallon L."/>
            <person name="Das S.P."/>
            <person name="Daugherty S."/>
            <person name="Mongodin E.F."/>
        </authorList>
    </citation>
    <scope>NUCLEOTIDE SEQUENCE [LARGE SCALE GENOMIC DNA]</scope>
    <source>
        <strain evidence="3">3775 SL(B) 10 (iv)</strain>
    </source>
</reference>
<dbReference type="Proteomes" id="UP000028134">
    <property type="component" value="Unassembled WGS sequence"/>
</dbReference>
<protein>
    <recommendedName>
        <fullName evidence="1">Type II CBASS E2 protein domain-containing protein</fullName>
    </recommendedName>
</protein>
<dbReference type="PATRIC" id="fig|1339350.3.peg.4309"/>
<evidence type="ECO:0000259" key="1">
    <source>
        <dbReference type="Pfam" id="PF26395"/>
    </source>
</evidence>